<sequence>MGTPENLRGQMDNVVEAKANIIFLSPRYPTVDRSDYAEAPHRDIHVGIVGAGIGGLAAAIALRRAGAKVTVLEAARELGEIGAGIQMTPNVSVLLQRWGVDTVIGKNLVQFEELNMRRKDGTLVGHTSIPTLEHTLHRPWWVVHRAHLHEGLVTVARSAGAEIIIDAQVTSIDYQTSDTVTVQTCKHQAHTFDLLVGADGINSITRKTLFPMAHPEPPTTNCAYRAIVPYDKIREDPVARELVQKKTMEVWMAENAYIITYPISDAKDFNLVLSHHRPEKLRATQNDVPIEELWNEYKDFDPRIKRIVNMIDKTSRWPLMVTGPLSSWSSPRRNVVLMGDAAHSMVNHMAQGAATSMEDGAFLGRCIAKVVEGKMGIDRAVSIYEEERQPKAYQKQQISFLNGAIWHLPDGPEQQARDSAMAAELEGKYFVRSSNLYGDPQTVLEVYGYDAESHAETALNKYFNNGRELADPQTGVTETLRGKYMDWFAGARKSALQPLQLQSRL</sequence>
<keyword evidence="3" id="KW-0274">FAD</keyword>
<accession>A0A0D2CCH0</accession>
<dbReference type="InterPro" id="IPR036188">
    <property type="entry name" value="FAD/NAD-bd_sf"/>
</dbReference>
<keyword evidence="4" id="KW-0560">Oxidoreductase</keyword>
<evidence type="ECO:0000259" key="6">
    <source>
        <dbReference type="Pfam" id="PF01494"/>
    </source>
</evidence>
<dbReference type="SUPFAM" id="SSF51905">
    <property type="entry name" value="FAD/NAD(P)-binding domain"/>
    <property type="match status" value="1"/>
</dbReference>
<dbReference type="Proteomes" id="UP000053328">
    <property type="component" value="Unassembled WGS sequence"/>
</dbReference>
<dbReference type="AlphaFoldDB" id="A0A0D2CCH0"/>
<reference evidence="7 8" key="1">
    <citation type="submission" date="2015-01" db="EMBL/GenBank/DDBJ databases">
        <title>The Genome Sequence of Exophiala spinifera CBS89968.</title>
        <authorList>
            <consortium name="The Broad Institute Genomics Platform"/>
            <person name="Cuomo C."/>
            <person name="de Hoog S."/>
            <person name="Gorbushina A."/>
            <person name="Stielow B."/>
            <person name="Teixiera M."/>
            <person name="Abouelleil A."/>
            <person name="Chapman S.B."/>
            <person name="Priest M."/>
            <person name="Young S.K."/>
            <person name="Wortman J."/>
            <person name="Nusbaum C."/>
            <person name="Birren B."/>
        </authorList>
    </citation>
    <scope>NUCLEOTIDE SEQUENCE [LARGE SCALE GENOMIC DNA]</scope>
    <source>
        <strain evidence="7 8">CBS 89968</strain>
    </source>
</reference>
<keyword evidence="8" id="KW-1185">Reference proteome</keyword>
<comment type="similarity">
    <text evidence="1">Belongs to the paxM FAD-dependent monooxygenase family.</text>
</comment>
<dbReference type="GeneID" id="27328862"/>
<dbReference type="PANTHER" id="PTHR13789">
    <property type="entry name" value="MONOOXYGENASE"/>
    <property type="match status" value="1"/>
</dbReference>
<dbReference type="STRING" id="91928.A0A0D2CCH0"/>
<evidence type="ECO:0000256" key="3">
    <source>
        <dbReference type="ARBA" id="ARBA00022827"/>
    </source>
</evidence>
<evidence type="ECO:0000256" key="2">
    <source>
        <dbReference type="ARBA" id="ARBA00022630"/>
    </source>
</evidence>
<proteinExistence type="inferred from homology"/>
<dbReference type="GO" id="GO:0004497">
    <property type="term" value="F:monooxygenase activity"/>
    <property type="evidence" value="ECO:0007669"/>
    <property type="project" value="UniProtKB-KW"/>
</dbReference>
<dbReference type="RefSeq" id="XP_016241415.1">
    <property type="nucleotide sequence ID" value="XM_016376139.1"/>
</dbReference>
<dbReference type="HOGENOM" id="CLU_009665_19_3_1"/>
<organism evidence="7 8">
    <name type="scientific">Exophiala spinifera</name>
    <dbReference type="NCBI Taxonomy" id="91928"/>
    <lineage>
        <taxon>Eukaryota</taxon>
        <taxon>Fungi</taxon>
        <taxon>Dikarya</taxon>
        <taxon>Ascomycota</taxon>
        <taxon>Pezizomycotina</taxon>
        <taxon>Eurotiomycetes</taxon>
        <taxon>Chaetothyriomycetidae</taxon>
        <taxon>Chaetothyriales</taxon>
        <taxon>Herpotrichiellaceae</taxon>
        <taxon>Exophiala</taxon>
    </lineage>
</organism>
<protein>
    <recommendedName>
        <fullName evidence="6">FAD-binding domain-containing protein</fullName>
    </recommendedName>
</protein>
<gene>
    <name evidence="7" type="ORF">PV08_01779</name>
</gene>
<dbReference type="SUPFAM" id="SSF54373">
    <property type="entry name" value="FAD-linked reductases, C-terminal domain"/>
    <property type="match status" value="1"/>
</dbReference>
<dbReference type="InterPro" id="IPR002938">
    <property type="entry name" value="FAD-bd"/>
</dbReference>
<keyword evidence="5" id="KW-0503">Monooxygenase</keyword>
<dbReference type="InterPro" id="IPR050493">
    <property type="entry name" value="FAD-dep_Monooxygenase_BioMet"/>
</dbReference>
<evidence type="ECO:0000313" key="8">
    <source>
        <dbReference type="Proteomes" id="UP000053328"/>
    </source>
</evidence>
<keyword evidence="2" id="KW-0285">Flavoprotein</keyword>
<dbReference type="VEuPathDB" id="FungiDB:PV08_01779"/>
<name>A0A0D2CCH0_9EURO</name>
<dbReference type="OrthoDB" id="420606at2759"/>
<dbReference type="EMBL" id="KN847492">
    <property type="protein sequence ID" value="KIW21199.1"/>
    <property type="molecule type" value="Genomic_DNA"/>
</dbReference>
<evidence type="ECO:0000256" key="5">
    <source>
        <dbReference type="ARBA" id="ARBA00023033"/>
    </source>
</evidence>
<evidence type="ECO:0000313" key="7">
    <source>
        <dbReference type="EMBL" id="KIW21199.1"/>
    </source>
</evidence>
<dbReference type="Pfam" id="PF01494">
    <property type="entry name" value="FAD_binding_3"/>
    <property type="match status" value="1"/>
</dbReference>
<evidence type="ECO:0000256" key="1">
    <source>
        <dbReference type="ARBA" id="ARBA00007992"/>
    </source>
</evidence>
<evidence type="ECO:0000256" key="4">
    <source>
        <dbReference type="ARBA" id="ARBA00023002"/>
    </source>
</evidence>
<dbReference type="Gene3D" id="3.50.50.60">
    <property type="entry name" value="FAD/NAD(P)-binding domain"/>
    <property type="match status" value="1"/>
</dbReference>
<feature type="domain" description="FAD-binding" evidence="6">
    <location>
        <begin position="44"/>
        <end position="394"/>
    </location>
</feature>
<dbReference type="PRINTS" id="PR00420">
    <property type="entry name" value="RNGMNOXGNASE"/>
</dbReference>
<dbReference type="PANTHER" id="PTHR13789:SF306">
    <property type="entry name" value="HYDROXYLASE, PUTATIVE-RELATED"/>
    <property type="match status" value="1"/>
</dbReference>
<dbReference type="GO" id="GO:0071949">
    <property type="term" value="F:FAD binding"/>
    <property type="evidence" value="ECO:0007669"/>
    <property type="project" value="InterPro"/>
</dbReference>